<feature type="compositionally biased region" description="Basic and acidic residues" evidence="1">
    <location>
        <begin position="181"/>
        <end position="190"/>
    </location>
</feature>
<accession>A0AAD4CX03</accession>
<feature type="region of interest" description="Disordered" evidence="1">
    <location>
        <begin position="169"/>
        <end position="242"/>
    </location>
</feature>
<dbReference type="AlphaFoldDB" id="A0AAD4CX03"/>
<feature type="region of interest" description="Disordered" evidence="1">
    <location>
        <begin position="107"/>
        <end position="134"/>
    </location>
</feature>
<feature type="compositionally biased region" description="Basic and acidic residues" evidence="1">
    <location>
        <begin position="229"/>
        <end position="238"/>
    </location>
</feature>
<protein>
    <submittedName>
        <fullName evidence="2">Uncharacterized protein</fullName>
    </submittedName>
</protein>
<feature type="region of interest" description="Disordered" evidence="1">
    <location>
        <begin position="402"/>
        <end position="436"/>
    </location>
</feature>
<gene>
    <name evidence="2" type="ORF">FE257_007776</name>
</gene>
<sequence>MSLSPPVSQGDYHYQQGDFYVSTKQNRHRRATIPELHTLFHPPIGQAPPKDHPAHWYRAQLLHYGLQPSDNKGTAAKRLLDAVNHDQLAVPNNLRLLEKELKKEWDSNERKARKERANCNKVKKTPAKRTKSGASNDIAAVSAAVMASLPTINGNVNFTWNIGGDTPTAVQNATNKRKAKGSAEEKDQKPTKRQNCADHTATTPHNPPETPKSKVTKQTARKGVQSRPKVNETKETKVRAASPRNFQSAPKLGLINGIYDLDAEGPDTRNSGLKLRLQDKSVWGEFQLDRLSGVLFMPERPWGVFHPGYDDIHQACFFEWRAIDQSRGDAPLYGPSCTGMMKFLGDGRIQGTFNSMIPDSNGELFDCDFWGERVSGGVTKPPQSAWSLQDRFEAIGARAAKSSYYNSPGGESDDPPPPYYSDDPLSNEDFDTEDVW</sequence>
<dbReference type="Proteomes" id="UP001194746">
    <property type="component" value="Unassembled WGS sequence"/>
</dbReference>
<comment type="caution">
    <text evidence="2">The sequence shown here is derived from an EMBL/GenBank/DDBJ whole genome shotgun (WGS) entry which is preliminary data.</text>
</comment>
<name>A0AAD4CX03_ASPNN</name>
<reference evidence="2" key="1">
    <citation type="journal article" date="2019" name="Beilstein J. Org. Chem.">
        <title>Nanangenines: drimane sesquiterpenoids as the dominant metabolite cohort of a novel Australian fungus, Aspergillus nanangensis.</title>
        <authorList>
            <person name="Lacey H.J."/>
            <person name="Gilchrist C.L.M."/>
            <person name="Crombie A."/>
            <person name="Kalaitzis J.A."/>
            <person name="Vuong D."/>
            <person name="Rutledge P.J."/>
            <person name="Turner P."/>
            <person name="Pitt J.I."/>
            <person name="Lacey E."/>
            <person name="Chooi Y.H."/>
            <person name="Piggott A.M."/>
        </authorList>
    </citation>
    <scope>NUCLEOTIDE SEQUENCE</scope>
    <source>
        <strain evidence="2">MST-FP2251</strain>
    </source>
</reference>
<evidence type="ECO:0000313" key="2">
    <source>
        <dbReference type="EMBL" id="KAF9894274.1"/>
    </source>
</evidence>
<feature type="compositionally biased region" description="Acidic residues" evidence="1">
    <location>
        <begin position="425"/>
        <end position="436"/>
    </location>
</feature>
<feature type="compositionally biased region" description="Basic and acidic residues" evidence="1">
    <location>
        <begin position="107"/>
        <end position="118"/>
    </location>
</feature>
<evidence type="ECO:0000256" key="1">
    <source>
        <dbReference type="SAM" id="MobiDB-lite"/>
    </source>
</evidence>
<dbReference type="EMBL" id="VCAU01000004">
    <property type="protein sequence ID" value="KAF9894274.1"/>
    <property type="molecule type" value="Genomic_DNA"/>
</dbReference>
<feature type="compositionally biased region" description="Basic residues" evidence="1">
    <location>
        <begin position="121"/>
        <end position="131"/>
    </location>
</feature>
<proteinExistence type="predicted"/>
<keyword evidence="3" id="KW-1185">Reference proteome</keyword>
<evidence type="ECO:0000313" key="3">
    <source>
        <dbReference type="Proteomes" id="UP001194746"/>
    </source>
</evidence>
<organism evidence="2 3">
    <name type="scientific">Aspergillus nanangensis</name>
    <dbReference type="NCBI Taxonomy" id="2582783"/>
    <lineage>
        <taxon>Eukaryota</taxon>
        <taxon>Fungi</taxon>
        <taxon>Dikarya</taxon>
        <taxon>Ascomycota</taxon>
        <taxon>Pezizomycotina</taxon>
        <taxon>Eurotiomycetes</taxon>
        <taxon>Eurotiomycetidae</taxon>
        <taxon>Eurotiales</taxon>
        <taxon>Aspergillaceae</taxon>
        <taxon>Aspergillus</taxon>
        <taxon>Aspergillus subgen. Circumdati</taxon>
    </lineage>
</organism>
<reference evidence="2" key="2">
    <citation type="submission" date="2020-02" db="EMBL/GenBank/DDBJ databases">
        <authorList>
            <person name="Gilchrist C.L.M."/>
            <person name="Chooi Y.-H."/>
        </authorList>
    </citation>
    <scope>NUCLEOTIDE SEQUENCE</scope>
    <source>
        <strain evidence="2">MST-FP2251</strain>
    </source>
</reference>